<feature type="region of interest" description="Disordered" evidence="1">
    <location>
        <begin position="58"/>
        <end position="107"/>
    </location>
</feature>
<protein>
    <submittedName>
        <fullName evidence="2">Uncharacterized protein</fullName>
    </submittedName>
</protein>
<proteinExistence type="predicted"/>
<dbReference type="Proteomes" id="UP001281761">
    <property type="component" value="Unassembled WGS sequence"/>
</dbReference>
<organism evidence="2 3">
    <name type="scientific">Blattamonas nauphoetae</name>
    <dbReference type="NCBI Taxonomy" id="2049346"/>
    <lineage>
        <taxon>Eukaryota</taxon>
        <taxon>Metamonada</taxon>
        <taxon>Preaxostyla</taxon>
        <taxon>Oxymonadida</taxon>
        <taxon>Blattamonas</taxon>
    </lineage>
</organism>
<keyword evidence="3" id="KW-1185">Reference proteome</keyword>
<feature type="compositionally biased region" description="Polar residues" evidence="1">
    <location>
        <begin position="12"/>
        <end position="26"/>
    </location>
</feature>
<evidence type="ECO:0000313" key="3">
    <source>
        <dbReference type="Proteomes" id="UP001281761"/>
    </source>
</evidence>
<evidence type="ECO:0000256" key="1">
    <source>
        <dbReference type="SAM" id="MobiDB-lite"/>
    </source>
</evidence>
<comment type="caution">
    <text evidence="2">The sequence shown here is derived from an EMBL/GenBank/DDBJ whole genome shotgun (WGS) entry which is preliminary data.</text>
</comment>
<name>A0ABQ9X579_9EUKA</name>
<reference evidence="2 3" key="1">
    <citation type="journal article" date="2022" name="bioRxiv">
        <title>Genomics of Preaxostyla Flagellates Illuminates Evolutionary Transitions and the Path Towards Mitochondrial Loss.</title>
        <authorList>
            <person name="Novak L.V.F."/>
            <person name="Treitli S.C."/>
            <person name="Pyrih J."/>
            <person name="Halakuc P."/>
            <person name="Pipaliya S.V."/>
            <person name="Vacek V."/>
            <person name="Brzon O."/>
            <person name="Soukal P."/>
            <person name="Eme L."/>
            <person name="Dacks J.B."/>
            <person name="Karnkowska A."/>
            <person name="Elias M."/>
            <person name="Hampl V."/>
        </authorList>
    </citation>
    <scope>NUCLEOTIDE SEQUENCE [LARGE SCALE GENOMIC DNA]</scope>
    <source>
        <strain evidence="2">NAU3</strain>
        <tissue evidence="2">Gut</tissue>
    </source>
</reference>
<gene>
    <name evidence="2" type="ORF">BLNAU_18223</name>
</gene>
<accession>A0ABQ9X579</accession>
<evidence type="ECO:0000313" key="2">
    <source>
        <dbReference type="EMBL" id="KAK2946845.1"/>
    </source>
</evidence>
<dbReference type="EMBL" id="JARBJD010000217">
    <property type="protein sequence ID" value="KAK2946845.1"/>
    <property type="molecule type" value="Genomic_DNA"/>
</dbReference>
<feature type="region of interest" description="Disordered" evidence="1">
    <location>
        <begin position="1"/>
        <end position="27"/>
    </location>
</feature>
<sequence length="107" mass="11206">MPSLDSCEVPQGSDNPSRTGRCTQAACSHGPNHIRQLPLLRSQDPVCVSPHAPCTCDPLPSSLTGGRAGGRRRNGLLPQQPSNRGLCEASPDPPPDSCQIDPIGEVS</sequence>